<dbReference type="EMBL" id="CP016199">
    <property type="protein sequence ID" value="ASS37122.1"/>
    <property type="molecule type" value="Genomic_DNA"/>
</dbReference>
<proteinExistence type="predicted"/>
<evidence type="ECO:0008006" key="3">
    <source>
        <dbReference type="Google" id="ProtNLM"/>
    </source>
</evidence>
<keyword evidence="2" id="KW-1185">Reference proteome</keyword>
<gene>
    <name evidence="1" type="ORF">AXF17_00630</name>
</gene>
<dbReference type="Proteomes" id="UP000214689">
    <property type="component" value="Chromosome"/>
</dbReference>
<dbReference type="OrthoDB" id="1970026at2"/>
<dbReference type="AlphaFoldDB" id="A0A223AQ92"/>
<accession>A0A223AQ92</accession>
<sequence length="526" mass="59801">MNRLNENKKVVDEGLKLYPNLIRMQCSDAEDALNKEMEKLDRVLESIDRFAIDNSNSGKAIDAVKAHLNEYKLVINAQKSACEGDIFDYRKFKEDVKSEILLGDEINEKYRYAAHMYNENMERAERYMKIYEADISPCANHYLSQSRNYENLAKTYKMQATVWEEKGQELTEINELTADPISTSKALKAKVKSGLSALGRAFDGSTFKSCIGSEWINGINSDMKNMAQKMAIGNGDLEGKSNAEIVRVCKKPYADMTALEKMEWQNIENYIVNCNIDSKKKVDFINLVLKSCTLKKGKLTNSAIDEYEFNDKIPRINKALYSNLTVNSPDSKIRNSIVWGYLQKTSSICGIPRIKIRDIGYDEDKVKGCIDVTVYDKRTFFSPQYSKEKLEYTIFPIRNMKQESWRDEIQGHYSIAKGDQAEKKIKVNAVEAALMGVGELPVKYGMTIPPSVISGYYAEKANAYSHYDTAKFVKSLKGIDKNNCKGLIVENPKSYPYFELVGEGHENTAIKEIRKAINNGIEQITK</sequence>
<reference evidence="2" key="1">
    <citation type="submission" date="2016-05" db="EMBL/GenBank/DDBJ databases">
        <authorList>
            <person name="Holder M.E."/>
            <person name="Ajami N.J."/>
            <person name="Petrosino J.F."/>
        </authorList>
    </citation>
    <scope>NUCLEOTIDE SEQUENCE [LARGE SCALE GENOMIC DNA]</scope>
    <source>
        <strain evidence="2">ATCC 700696</strain>
    </source>
</reference>
<protein>
    <recommendedName>
        <fullName evidence="3">LXG domain-containing protein</fullName>
    </recommendedName>
</protein>
<organism evidence="1 2">
    <name type="scientific">Mogibacterium pumilum</name>
    <dbReference type="NCBI Taxonomy" id="86332"/>
    <lineage>
        <taxon>Bacteria</taxon>
        <taxon>Bacillati</taxon>
        <taxon>Bacillota</taxon>
        <taxon>Clostridia</taxon>
        <taxon>Peptostreptococcales</taxon>
        <taxon>Anaerovoracaceae</taxon>
        <taxon>Mogibacterium</taxon>
    </lineage>
</organism>
<name>A0A223AQ92_9FIRM</name>
<evidence type="ECO:0000313" key="1">
    <source>
        <dbReference type="EMBL" id="ASS37122.1"/>
    </source>
</evidence>
<dbReference type="RefSeq" id="WP_094233342.1">
    <property type="nucleotide sequence ID" value="NZ_CP016199.1"/>
</dbReference>
<evidence type="ECO:0000313" key="2">
    <source>
        <dbReference type="Proteomes" id="UP000214689"/>
    </source>
</evidence>